<protein>
    <recommendedName>
        <fullName evidence="1">DUF6590 domain-containing protein</fullName>
    </recommendedName>
</protein>
<dbReference type="RefSeq" id="XP_040721369.1">
    <property type="nucleotide sequence ID" value="XM_040854929.1"/>
</dbReference>
<keyword evidence="3" id="KW-1185">Reference proteome</keyword>
<dbReference type="InParanoid" id="A0A1Y2EJU9"/>
<dbReference type="AlphaFoldDB" id="A0A1Y2EJU9"/>
<feature type="non-terminal residue" evidence="2">
    <location>
        <position position="1"/>
    </location>
</feature>
<dbReference type="EMBL" id="MCFJ01000001">
    <property type="protein sequence ID" value="ORY71777.1"/>
    <property type="molecule type" value="Genomic_DNA"/>
</dbReference>
<proteinExistence type="predicted"/>
<dbReference type="PANTHER" id="PTHR35391:SF5">
    <property type="entry name" value="DUF6590 DOMAIN-CONTAINING PROTEIN"/>
    <property type="match status" value="1"/>
</dbReference>
<evidence type="ECO:0000313" key="2">
    <source>
        <dbReference type="EMBL" id="ORY71777.1"/>
    </source>
</evidence>
<sequence>GYKVEFSYKFQPGEVFKILWAEPTGTNTTSVFDEPLSDIQTAPGQQGPRGKFFIGFRRFIVVATDEGHSTCVPILTYERRGCNKKGVKANKHGIICSVGHRPKLLKGEPNMGYPPVLMKMSAEGEKLAKESRVNYSKLVTIEHNVKVFFIGTIEGRDFETVQSAVDECWQRKLHHTSRRTRN</sequence>
<comment type="caution">
    <text evidence="2">The sequence shown here is derived from an EMBL/GenBank/DDBJ whole genome shotgun (WGS) entry which is preliminary data.</text>
</comment>
<accession>A0A1Y2EJU9</accession>
<organism evidence="2 3">
    <name type="scientific">Pseudomassariella vexata</name>
    <dbReference type="NCBI Taxonomy" id="1141098"/>
    <lineage>
        <taxon>Eukaryota</taxon>
        <taxon>Fungi</taxon>
        <taxon>Dikarya</taxon>
        <taxon>Ascomycota</taxon>
        <taxon>Pezizomycotina</taxon>
        <taxon>Sordariomycetes</taxon>
        <taxon>Xylariomycetidae</taxon>
        <taxon>Amphisphaeriales</taxon>
        <taxon>Pseudomassariaceae</taxon>
        <taxon>Pseudomassariella</taxon>
    </lineage>
</organism>
<dbReference type="InterPro" id="IPR046497">
    <property type="entry name" value="DUF6590"/>
</dbReference>
<dbReference type="Proteomes" id="UP000193689">
    <property type="component" value="Unassembled WGS sequence"/>
</dbReference>
<dbReference type="GeneID" id="63771141"/>
<evidence type="ECO:0000259" key="1">
    <source>
        <dbReference type="Pfam" id="PF20233"/>
    </source>
</evidence>
<reference evidence="2 3" key="1">
    <citation type="submission" date="2016-07" db="EMBL/GenBank/DDBJ databases">
        <title>Pervasive Adenine N6-methylation of Active Genes in Fungi.</title>
        <authorList>
            <consortium name="DOE Joint Genome Institute"/>
            <person name="Mondo S.J."/>
            <person name="Dannebaum R.O."/>
            <person name="Kuo R.C."/>
            <person name="Labutti K."/>
            <person name="Haridas S."/>
            <person name="Kuo A."/>
            <person name="Salamov A."/>
            <person name="Ahrendt S.R."/>
            <person name="Lipzen A."/>
            <person name="Sullivan W."/>
            <person name="Andreopoulos W.B."/>
            <person name="Clum A."/>
            <person name="Lindquist E."/>
            <person name="Daum C."/>
            <person name="Ramamoorthy G.K."/>
            <person name="Gryganskyi A."/>
            <person name="Culley D."/>
            <person name="Magnuson J.K."/>
            <person name="James T.Y."/>
            <person name="O'Malley M.A."/>
            <person name="Stajich J.E."/>
            <person name="Spatafora J.W."/>
            <person name="Visel A."/>
            <person name="Grigoriev I.V."/>
        </authorList>
    </citation>
    <scope>NUCLEOTIDE SEQUENCE [LARGE SCALE GENOMIC DNA]</scope>
    <source>
        <strain evidence="2 3">CBS 129021</strain>
    </source>
</reference>
<feature type="domain" description="DUF6590" evidence="1">
    <location>
        <begin position="9"/>
        <end position="161"/>
    </location>
</feature>
<evidence type="ECO:0000313" key="3">
    <source>
        <dbReference type="Proteomes" id="UP000193689"/>
    </source>
</evidence>
<dbReference type="Pfam" id="PF20233">
    <property type="entry name" value="DUF6590"/>
    <property type="match status" value="1"/>
</dbReference>
<dbReference type="OrthoDB" id="3559580at2759"/>
<gene>
    <name evidence="2" type="ORF">BCR38DRAFT_330097</name>
</gene>
<dbReference type="PANTHER" id="PTHR35391">
    <property type="entry name" value="C2H2-TYPE DOMAIN-CONTAINING PROTEIN-RELATED"/>
    <property type="match status" value="1"/>
</dbReference>
<name>A0A1Y2EJU9_9PEZI</name>